<evidence type="ECO:0000259" key="10">
    <source>
        <dbReference type="PROSITE" id="PS50188"/>
    </source>
</evidence>
<keyword evidence="3" id="KW-0813">Transport</keyword>
<dbReference type="InterPro" id="IPR038770">
    <property type="entry name" value="Na+/solute_symporter_sf"/>
</dbReference>
<dbReference type="AlphaFoldDB" id="A0A4Y9ZVR3"/>
<dbReference type="InterPro" id="IPR013320">
    <property type="entry name" value="ConA-like_dom_sf"/>
</dbReference>
<dbReference type="InterPro" id="IPR001870">
    <property type="entry name" value="B30.2/SPRY"/>
</dbReference>
<feature type="transmembrane region" description="Helical" evidence="9">
    <location>
        <begin position="408"/>
        <end position="428"/>
    </location>
</feature>
<feature type="compositionally biased region" description="Polar residues" evidence="8">
    <location>
        <begin position="306"/>
        <end position="318"/>
    </location>
</feature>
<evidence type="ECO:0000313" key="12">
    <source>
        <dbReference type="Proteomes" id="UP000298061"/>
    </source>
</evidence>
<evidence type="ECO:0000313" key="11">
    <source>
        <dbReference type="EMBL" id="TFY78143.1"/>
    </source>
</evidence>
<dbReference type="PANTHER" id="PTHR32468">
    <property type="entry name" value="CATION/H + ANTIPORTER"/>
    <property type="match status" value="1"/>
</dbReference>
<organism evidence="11 12">
    <name type="scientific">Hericium alpestre</name>
    <dbReference type="NCBI Taxonomy" id="135208"/>
    <lineage>
        <taxon>Eukaryota</taxon>
        <taxon>Fungi</taxon>
        <taxon>Dikarya</taxon>
        <taxon>Basidiomycota</taxon>
        <taxon>Agaricomycotina</taxon>
        <taxon>Agaricomycetes</taxon>
        <taxon>Russulales</taxon>
        <taxon>Hericiaceae</taxon>
        <taxon>Hericium</taxon>
    </lineage>
</organism>
<feature type="transmembrane region" description="Helical" evidence="9">
    <location>
        <begin position="601"/>
        <end position="624"/>
    </location>
</feature>
<evidence type="ECO:0000256" key="7">
    <source>
        <dbReference type="ARBA" id="ARBA00023136"/>
    </source>
</evidence>
<dbReference type="Pfam" id="PF00622">
    <property type="entry name" value="SPRY"/>
    <property type="match status" value="1"/>
</dbReference>
<feature type="compositionally biased region" description="Pro residues" evidence="8">
    <location>
        <begin position="17"/>
        <end position="38"/>
    </location>
</feature>
<feature type="transmembrane region" description="Helical" evidence="9">
    <location>
        <begin position="658"/>
        <end position="681"/>
    </location>
</feature>
<accession>A0A4Y9ZVR3</accession>
<evidence type="ECO:0000256" key="3">
    <source>
        <dbReference type="ARBA" id="ARBA00022448"/>
    </source>
</evidence>
<feature type="transmembrane region" description="Helical" evidence="9">
    <location>
        <begin position="440"/>
        <end position="463"/>
    </location>
</feature>
<name>A0A4Y9ZVR3_9AGAM</name>
<dbReference type="STRING" id="135208.A0A4Y9ZVR3"/>
<feature type="transmembrane region" description="Helical" evidence="9">
    <location>
        <begin position="379"/>
        <end position="396"/>
    </location>
</feature>
<comment type="caution">
    <text evidence="11">The sequence shown here is derived from an EMBL/GenBank/DDBJ whole genome shotgun (WGS) entry which is preliminary data.</text>
</comment>
<feature type="region of interest" description="Disordered" evidence="8">
    <location>
        <begin position="817"/>
        <end position="836"/>
    </location>
</feature>
<dbReference type="PANTHER" id="PTHR32468:SF0">
    <property type="entry name" value="K(+)_H(+) ANTIPORTER 1"/>
    <property type="match status" value="1"/>
</dbReference>
<gene>
    <name evidence="11" type="ORF">EWM64_g5869</name>
</gene>
<feature type="compositionally biased region" description="Basic and acidic residues" evidence="8">
    <location>
        <begin position="1120"/>
        <end position="1129"/>
    </location>
</feature>
<dbReference type="InterPro" id="IPR035780">
    <property type="entry name" value="SPRY_Ssh4-like"/>
</dbReference>
<reference evidence="11 12" key="1">
    <citation type="submission" date="2019-02" db="EMBL/GenBank/DDBJ databases">
        <title>Genome sequencing of the rare red list fungi Hericium alpestre (H. flagellum).</title>
        <authorList>
            <person name="Buettner E."/>
            <person name="Kellner H."/>
        </authorList>
    </citation>
    <scope>NUCLEOTIDE SEQUENCE [LARGE SCALE GENOMIC DNA]</scope>
    <source>
        <strain evidence="11 12">DSM 108284</strain>
    </source>
</reference>
<evidence type="ECO:0000256" key="9">
    <source>
        <dbReference type="SAM" id="Phobius"/>
    </source>
</evidence>
<feature type="transmembrane region" description="Helical" evidence="9">
    <location>
        <begin position="475"/>
        <end position="497"/>
    </location>
</feature>
<evidence type="ECO:0000256" key="2">
    <source>
        <dbReference type="ARBA" id="ARBA00004167"/>
    </source>
</evidence>
<feature type="transmembrane region" description="Helical" evidence="9">
    <location>
        <begin position="702"/>
        <end position="719"/>
    </location>
</feature>
<feature type="region of interest" description="Disordered" evidence="8">
    <location>
        <begin position="1060"/>
        <end position="1129"/>
    </location>
</feature>
<feature type="transmembrane region" description="Helical" evidence="9">
    <location>
        <begin position="578"/>
        <end position="595"/>
    </location>
</feature>
<dbReference type="InterPro" id="IPR050794">
    <property type="entry name" value="CPA2_transporter"/>
</dbReference>
<feature type="transmembrane region" description="Helical" evidence="9">
    <location>
        <begin position="509"/>
        <end position="533"/>
    </location>
</feature>
<feature type="transmembrane region" description="Helical" evidence="9">
    <location>
        <begin position="631"/>
        <end position="652"/>
    </location>
</feature>
<dbReference type="CDD" id="cd12910">
    <property type="entry name" value="SPRY_SSH4_like"/>
    <property type="match status" value="1"/>
</dbReference>
<keyword evidence="7 9" id="KW-0472">Membrane</keyword>
<evidence type="ECO:0000256" key="6">
    <source>
        <dbReference type="ARBA" id="ARBA00023065"/>
    </source>
</evidence>
<feature type="region of interest" description="Disordered" evidence="8">
    <location>
        <begin position="1"/>
        <end position="44"/>
    </location>
</feature>
<feature type="transmembrane region" description="Helical" evidence="9">
    <location>
        <begin position="539"/>
        <end position="557"/>
    </location>
</feature>
<dbReference type="InterPro" id="IPR043136">
    <property type="entry name" value="B30.2/SPRY_sf"/>
</dbReference>
<dbReference type="InterPro" id="IPR003877">
    <property type="entry name" value="SPRY_dom"/>
</dbReference>
<proteinExistence type="predicted"/>
<dbReference type="EMBL" id="SFCI01000740">
    <property type="protein sequence ID" value="TFY78143.1"/>
    <property type="molecule type" value="Genomic_DNA"/>
</dbReference>
<dbReference type="GO" id="GO:0016020">
    <property type="term" value="C:membrane"/>
    <property type="evidence" value="ECO:0007669"/>
    <property type="project" value="UniProtKB-SubCell"/>
</dbReference>
<evidence type="ECO:0000256" key="4">
    <source>
        <dbReference type="ARBA" id="ARBA00022692"/>
    </source>
</evidence>
<keyword evidence="5 9" id="KW-1133">Transmembrane helix</keyword>
<feature type="region of interest" description="Disordered" evidence="8">
    <location>
        <begin position="756"/>
        <end position="781"/>
    </location>
</feature>
<comment type="subcellular location">
    <subcellularLocation>
        <location evidence="1">Membrane</location>
        <topology evidence="1">Multi-pass membrane protein</topology>
    </subcellularLocation>
    <subcellularLocation>
        <location evidence="2">Membrane</location>
        <topology evidence="2">Single-pass membrane protein</topology>
    </subcellularLocation>
</comment>
<feature type="region of interest" description="Disordered" evidence="8">
    <location>
        <begin position="302"/>
        <end position="336"/>
    </location>
</feature>
<feature type="transmembrane region" description="Helical" evidence="9">
    <location>
        <begin position="346"/>
        <end position="367"/>
    </location>
</feature>
<sequence>MFSFLDRRSRRAQKQPYYPPPPGPPPNQFNPPDAPPPEWAAAPERSHTYGLVNEASEDDWEWAERFCKAYPMKAPGLLNSDVLERIKGPEGCGPWTMQFWSHTTDRFIGKIETDVKGIGVAGATRVRTEKGCKDCSILSNLPIVAGMYAVPPTAKGAYFEVRINKMKGVIAIGTACLPYPYFRLPGWNRLSAGLHLDDRRKFFEDPEGGRDYACPEVRAGDIVGCGYEFASGELFFTYNGARLPPAFRGIYMPRHTQDVYAALGFEGENEVEVNFGTGGFAWKEADSNYAWRVDGQVGGRLDDVQDSGSEQLPSYIESTSRKRAAPDQGGLLTGKDPTEFNPADPLRLWIIQVGIIILTSQLLSLLLRKIRQPRVIAEVLGGILLGPTAFGRIPGFSQHIFPQESQPYLSLVANIGLCLFLFLVGLEIDTAVIKRNARLSATVALAGIAIPFGLGAALAVPLYNQFIDPEKVKYTHFMLFTGVAYSITAFPVLCRILTELKLLDTTVGIVVLSAGVGNDIVGWVLLALSVALVNAGSGLTALYILLCCFGWTLFLLFPVRHAFLWLARRTGSIENGPTLVFMTITILVLFGSAFFTDVIGVHAIFGAFLAGVIVPREGGLAIALTEKLEDMVSIIFLPLYFTISGLSTDLGLLNSGEVWGFTVAICALAFTGKFGGCTIAARIAGFEWREASTIGSLMSCKGLIELIVLNVGLSAGVLTERVFSMFVLEALLLTFMTTPTVSFLYPPELRKHVTAAGSPYDNVNGRERDNETGGGESRPSITGSDVWKRRFTVVLDKIEHVPGMMALTQLVLPPPSEYSAKETEASTGRPASPKSPQVNVEIDALRLIELSDRRSAVMKSSAVDALVHTDPALAIFRMFGELNGATVVPSLAIVPAEQLAATVAAHARTTGAHIVFIPWLPPSAPVHVHAERPPTPIDEKDDRVPGPFDPIFRPGPAERPASAQHSHFIRSVFAQADMDVALFVDRGVPLTGTHQHLFLPFFGGPDDRLALEFVVQLCANPRVSATVLRVQGAAAAERIRERGGRGSWEREREFLEALRSPEAPPSANDHRESVGGWGLGTWHEEAKAKDEDDEDEGVTLEQMQADVERMVGMKAPDTPSHPETRRRMT</sequence>
<dbReference type="Gene3D" id="2.60.120.920">
    <property type="match status" value="1"/>
</dbReference>
<evidence type="ECO:0000256" key="8">
    <source>
        <dbReference type="SAM" id="MobiDB-lite"/>
    </source>
</evidence>
<dbReference type="OrthoDB" id="2687058at2759"/>
<keyword evidence="6" id="KW-0406">Ion transport</keyword>
<feature type="domain" description="B30.2/SPRY" evidence="10">
    <location>
        <begin position="78"/>
        <end position="280"/>
    </location>
</feature>
<dbReference type="Gene3D" id="1.20.1530.20">
    <property type="match status" value="1"/>
</dbReference>
<dbReference type="InterPro" id="IPR006153">
    <property type="entry name" value="Cation/H_exchanger_TM"/>
</dbReference>
<evidence type="ECO:0000256" key="1">
    <source>
        <dbReference type="ARBA" id="ARBA00004141"/>
    </source>
</evidence>
<dbReference type="SMART" id="SM00449">
    <property type="entry name" value="SPRY"/>
    <property type="match status" value="1"/>
</dbReference>
<dbReference type="PROSITE" id="PS50188">
    <property type="entry name" value="B302_SPRY"/>
    <property type="match status" value="1"/>
</dbReference>
<keyword evidence="4 9" id="KW-0812">Transmembrane</keyword>
<dbReference type="Proteomes" id="UP000298061">
    <property type="component" value="Unassembled WGS sequence"/>
</dbReference>
<protein>
    <recommendedName>
        <fullName evidence="10">B30.2/SPRY domain-containing protein</fullName>
    </recommendedName>
</protein>
<evidence type="ECO:0000256" key="5">
    <source>
        <dbReference type="ARBA" id="ARBA00022989"/>
    </source>
</evidence>
<dbReference type="GO" id="GO:0015297">
    <property type="term" value="F:antiporter activity"/>
    <property type="evidence" value="ECO:0007669"/>
    <property type="project" value="InterPro"/>
</dbReference>
<dbReference type="GO" id="GO:1902600">
    <property type="term" value="P:proton transmembrane transport"/>
    <property type="evidence" value="ECO:0007669"/>
    <property type="project" value="InterPro"/>
</dbReference>
<dbReference type="SUPFAM" id="SSF49899">
    <property type="entry name" value="Concanavalin A-like lectins/glucanases"/>
    <property type="match status" value="1"/>
</dbReference>
<dbReference type="Pfam" id="PF00999">
    <property type="entry name" value="Na_H_Exchanger"/>
    <property type="match status" value="1"/>
</dbReference>
<keyword evidence="12" id="KW-1185">Reference proteome</keyword>